<dbReference type="EMBL" id="CAFBMR010000001">
    <property type="protein sequence ID" value="CAB4898861.1"/>
    <property type="molecule type" value="Genomic_DNA"/>
</dbReference>
<reference evidence="1" key="1">
    <citation type="submission" date="2020-05" db="EMBL/GenBank/DDBJ databases">
        <authorList>
            <person name="Chiriac C."/>
            <person name="Salcher M."/>
            <person name="Ghai R."/>
            <person name="Kavagutti S V."/>
        </authorList>
    </citation>
    <scope>NUCLEOTIDE SEQUENCE</scope>
</reference>
<gene>
    <name evidence="1" type="ORF">UFOPK3610_00002</name>
</gene>
<organism evidence="1">
    <name type="scientific">freshwater metagenome</name>
    <dbReference type="NCBI Taxonomy" id="449393"/>
    <lineage>
        <taxon>unclassified sequences</taxon>
        <taxon>metagenomes</taxon>
        <taxon>ecological metagenomes</taxon>
    </lineage>
</organism>
<evidence type="ECO:0000313" key="1">
    <source>
        <dbReference type="EMBL" id="CAB4898861.1"/>
    </source>
</evidence>
<accession>A0A6J7FTV2</accession>
<protein>
    <submittedName>
        <fullName evidence="1">Unannotated protein</fullName>
    </submittedName>
</protein>
<name>A0A6J7FTV2_9ZZZZ</name>
<dbReference type="AlphaFoldDB" id="A0A6J7FTV2"/>
<sequence>MLFLLLEGRHFLKAVHDAVDAGSRIALGLHGAEEVRVFALALPHHRCQNLKLGALGQFHDAIHDLLRCLPGYGATAIGAMRLPDARVEQAEVVVDLSHGAYSGSWVAGGGLLINRDGRRQTLNKVNIRLIHLAEKLSRI</sequence>
<proteinExistence type="predicted"/>